<name>A0A7T4UQG5_9GAMM</name>
<proteinExistence type="predicted"/>
<keyword evidence="1 2" id="KW-0732">Signal</keyword>
<protein>
    <submittedName>
        <fullName evidence="4">Cytochrome c family protein</fullName>
    </submittedName>
</protein>
<dbReference type="SUPFAM" id="SSF48695">
    <property type="entry name" value="Multiheme cytochromes"/>
    <property type="match status" value="1"/>
</dbReference>
<dbReference type="InterPro" id="IPR051829">
    <property type="entry name" value="Multiheme_Cytochr_ET"/>
</dbReference>
<accession>A0A7T4UQG5</accession>
<feature type="chain" id="PRO_5032369945" evidence="2">
    <location>
        <begin position="24"/>
        <end position="423"/>
    </location>
</feature>
<dbReference type="PANTHER" id="PTHR35038:SF8">
    <property type="entry name" value="C-TYPE POLYHEME CYTOCHROME OMCC"/>
    <property type="match status" value="1"/>
</dbReference>
<dbReference type="EMBL" id="CP066167">
    <property type="protein sequence ID" value="QQD18666.1"/>
    <property type="molecule type" value="Genomic_DNA"/>
</dbReference>
<dbReference type="InterPro" id="IPR023155">
    <property type="entry name" value="Cyt_c-552/4"/>
</dbReference>
<evidence type="ECO:0000313" key="5">
    <source>
        <dbReference type="Proteomes" id="UP000596063"/>
    </source>
</evidence>
<organism evidence="4 5">
    <name type="scientific">Spongiibacter nanhainus</name>
    <dbReference type="NCBI Taxonomy" id="2794344"/>
    <lineage>
        <taxon>Bacteria</taxon>
        <taxon>Pseudomonadati</taxon>
        <taxon>Pseudomonadota</taxon>
        <taxon>Gammaproteobacteria</taxon>
        <taxon>Cellvibrionales</taxon>
        <taxon>Spongiibacteraceae</taxon>
        <taxon>Spongiibacter</taxon>
    </lineage>
</organism>
<reference evidence="4 5" key="1">
    <citation type="submission" date="2020-12" db="EMBL/GenBank/DDBJ databases">
        <authorList>
            <person name="Shan Y."/>
        </authorList>
    </citation>
    <scope>NUCLEOTIDE SEQUENCE [LARGE SCALE GENOMIC DNA]</scope>
    <source>
        <strain evidence="5">csc3.9</strain>
    </source>
</reference>
<feature type="signal peptide" evidence="2">
    <location>
        <begin position="1"/>
        <end position="23"/>
    </location>
</feature>
<dbReference type="RefSeq" id="WP_198570157.1">
    <property type="nucleotide sequence ID" value="NZ_CP066167.1"/>
</dbReference>
<evidence type="ECO:0000313" key="4">
    <source>
        <dbReference type="EMBL" id="QQD18666.1"/>
    </source>
</evidence>
<evidence type="ECO:0000259" key="3">
    <source>
        <dbReference type="Pfam" id="PF13435"/>
    </source>
</evidence>
<dbReference type="Proteomes" id="UP000596063">
    <property type="component" value="Chromosome"/>
</dbReference>
<feature type="domain" description="Cytochrome c-552/4" evidence="3">
    <location>
        <begin position="54"/>
        <end position="126"/>
    </location>
</feature>
<gene>
    <name evidence="4" type="ORF">I6N98_01975</name>
</gene>
<dbReference type="KEGG" id="snan:I6N98_01975"/>
<dbReference type="Gene3D" id="1.10.1130.10">
    <property type="entry name" value="Flavocytochrome C3, Chain A"/>
    <property type="match status" value="1"/>
</dbReference>
<evidence type="ECO:0000256" key="2">
    <source>
        <dbReference type="SAM" id="SignalP"/>
    </source>
</evidence>
<dbReference type="AlphaFoldDB" id="A0A7T4UQG5"/>
<dbReference type="PANTHER" id="PTHR35038">
    <property type="entry name" value="DISSIMILATORY SULFITE REDUCTASE SIRA"/>
    <property type="match status" value="1"/>
</dbReference>
<sequence>MSICKAILRAVSALLILSSAAFAGDDAIHVGVATCASSVCHGRAGEKDDSIVAQNEYRIWAKYDRHARAYQTLKSAQSQTIARKMGIPDASQAPECLRCHSDYQATEKRGERFYLEDGVGCEACHGGAEHWLDNHYGEQASHSANLRRGLNKTEDPMVAAQICANCHLGSNNQLATHQMMAAGHPRLRFELDTWLTLMPYHHVVDADYRERKGEVDAIDRWLKGKLVTAKQYLNILNHHSQTESLLPELAVFDCHSCHRPMQSSDDPAAGIALAPGSLRIQDADLRLLESAISVRDGKLANTLEAQIASLHQAAGKGFKELRQSCQTLESTLNRLEQTLSANPYSRQEKGRLQGSLLAAAARGDFRDYADAEQLFLGLQLLAEELDQTQTYQGLFSLLDNEDNYSAARIRQEARRLMDTKPKE</sequence>
<evidence type="ECO:0000256" key="1">
    <source>
        <dbReference type="ARBA" id="ARBA00022729"/>
    </source>
</evidence>
<dbReference type="Pfam" id="PF13435">
    <property type="entry name" value="Cytochrome_C554"/>
    <property type="match status" value="1"/>
</dbReference>
<dbReference type="InterPro" id="IPR036280">
    <property type="entry name" value="Multihaem_cyt_sf"/>
</dbReference>
<keyword evidence="5" id="KW-1185">Reference proteome</keyword>